<dbReference type="PANTHER" id="PTHR31306">
    <property type="entry name" value="ALPHA-1,6-MANNOSYLTRANSFERASE MNN11-RELATED"/>
    <property type="match status" value="1"/>
</dbReference>
<comment type="caution">
    <text evidence="6">The sequence shown here is derived from an EMBL/GenBank/DDBJ whole genome shotgun (WGS) entry which is preliminary data.</text>
</comment>
<dbReference type="STRING" id="1810919.A0A3D8RA02"/>
<dbReference type="InterPro" id="IPR008630">
    <property type="entry name" value="Glyco_trans_34"/>
</dbReference>
<keyword evidence="3" id="KW-0808">Transferase</keyword>
<keyword evidence="2" id="KW-0328">Glycosyltransferase</keyword>
<evidence type="ECO:0000256" key="5">
    <source>
        <dbReference type="SAM" id="Phobius"/>
    </source>
</evidence>
<dbReference type="SUPFAM" id="SSF53448">
    <property type="entry name" value="Nucleotide-diphospho-sugar transferases"/>
    <property type="match status" value="1"/>
</dbReference>
<evidence type="ECO:0000313" key="7">
    <source>
        <dbReference type="Proteomes" id="UP000256690"/>
    </source>
</evidence>
<reference evidence="6 7" key="1">
    <citation type="journal article" date="2018" name="IMA Fungus">
        <title>IMA Genome-F 9: Draft genome sequence of Annulohypoxylon stygium, Aspergillus mulundensis, Berkeleyomyces basicola (syn. Thielaviopsis basicola), Ceratocystis smalleyi, two Cercospora beticola strains, Coleophoma cylindrospora, Fusarium fracticaudum, Phialophora cf. hyalina, and Morchella septimelata.</title>
        <authorList>
            <person name="Wingfield B.D."/>
            <person name="Bills G.F."/>
            <person name="Dong Y."/>
            <person name="Huang W."/>
            <person name="Nel W.J."/>
            <person name="Swalarsk-Parry B.S."/>
            <person name="Vaghefi N."/>
            <person name="Wilken P.M."/>
            <person name="An Z."/>
            <person name="de Beer Z.W."/>
            <person name="De Vos L."/>
            <person name="Chen L."/>
            <person name="Duong T.A."/>
            <person name="Gao Y."/>
            <person name="Hammerbacher A."/>
            <person name="Kikkert J.R."/>
            <person name="Li Y."/>
            <person name="Li H."/>
            <person name="Li K."/>
            <person name="Li Q."/>
            <person name="Liu X."/>
            <person name="Ma X."/>
            <person name="Naidoo K."/>
            <person name="Pethybridge S.J."/>
            <person name="Sun J."/>
            <person name="Steenkamp E.T."/>
            <person name="van der Nest M.A."/>
            <person name="van Wyk S."/>
            <person name="Wingfield M.J."/>
            <person name="Xiong C."/>
            <person name="Yue Q."/>
            <person name="Zhang X."/>
        </authorList>
    </citation>
    <scope>NUCLEOTIDE SEQUENCE [LARGE SCALE GENOMIC DNA]</scope>
    <source>
        <strain evidence="6 7">DSM 5745</strain>
    </source>
</reference>
<feature type="compositionally biased region" description="Basic and acidic residues" evidence="4">
    <location>
        <begin position="335"/>
        <end position="346"/>
    </location>
</feature>
<dbReference type="RefSeq" id="XP_026601410.1">
    <property type="nucleotide sequence ID" value="XM_026750406.1"/>
</dbReference>
<dbReference type="Proteomes" id="UP000256690">
    <property type="component" value="Unassembled WGS sequence"/>
</dbReference>
<sequence>MVAIPHLPMHLQPRRRRLPLIVILIISLVFVLGFRLCSGAGRLSGPWRIAPPSLSLSVPPRGRRITKASMLYGPRNAIYERALQSHARHAERWGYGMEVLRHEIAEGYWNKPSYLLALVIRELGRAVGERVEWFMWVDADSIIINPLIPLELFLPPDSSSPSSRGSSGPGPGPLDTIHLVATKDHKGLNTGIFFIRVHEWSVRFLIESLAYPTYNPSTDLGVQVDQSAMERVLNGSAYRGNVTYLPRPWINAYEWKHAFEGRKGDMLVHFPGLDGERWAHMRRWLDVVEVGGGGWSVPVEQTGFGDGARVFWERVERGRRIVERFGRGSGSGTGEGRKTGKKGKEREMEMEMAVEELKHVLYEQPYQGELLQQRIEAWRRISAS</sequence>
<evidence type="ECO:0008006" key="8">
    <source>
        <dbReference type="Google" id="ProtNLM"/>
    </source>
</evidence>
<dbReference type="GO" id="GO:0016757">
    <property type="term" value="F:glycosyltransferase activity"/>
    <property type="evidence" value="ECO:0007669"/>
    <property type="project" value="UniProtKB-KW"/>
</dbReference>
<dbReference type="EMBL" id="PVWQ01000010">
    <property type="protein sequence ID" value="RDW70879.1"/>
    <property type="molecule type" value="Genomic_DNA"/>
</dbReference>
<dbReference type="AlphaFoldDB" id="A0A3D8RA02"/>
<evidence type="ECO:0000256" key="1">
    <source>
        <dbReference type="ARBA" id="ARBA00005664"/>
    </source>
</evidence>
<dbReference type="PANTHER" id="PTHR31306:SF8">
    <property type="entry name" value="GLYCOSYLTRANSFERASE FAMILY 34 PROTEIN"/>
    <property type="match status" value="1"/>
</dbReference>
<protein>
    <recommendedName>
        <fullName evidence="8">Galactosyl transferase GMA12/MNN10 family protein</fullName>
    </recommendedName>
</protein>
<evidence type="ECO:0000256" key="3">
    <source>
        <dbReference type="ARBA" id="ARBA00022679"/>
    </source>
</evidence>
<dbReference type="GO" id="GO:0000139">
    <property type="term" value="C:Golgi membrane"/>
    <property type="evidence" value="ECO:0007669"/>
    <property type="project" value="TreeGrafter"/>
</dbReference>
<name>A0A3D8RA02_9EURO</name>
<feature type="transmembrane region" description="Helical" evidence="5">
    <location>
        <begin position="18"/>
        <end position="36"/>
    </location>
</feature>
<keyword evidence="5" id="KW-1133">Transmembrane helix</keyword>
<dbReference type="GO" id="GO:0006487">
    <property type="term" value="P:protein N-linked glycosylation"/>
    <property type="evidence" value="ECO:0007669"/>
    <property type="project" value="TreeGrafter"/>
</dbReference>
<dbReference type="Gene3D" id="3.90.550.10">
    <property type="entry name" value="Spore Coat Polysaccharide Biosynthesis Protein SpsA, Chain A"/>
    <property type="match status" value="1"/>
</dbReference>
<keyword evidence="5" id="KW-0812">Transmembrane</keyword>
<dbReference type="InterPro" id="IPR029044">
    <property type="entry name" value="Nucleotide-diphossugar_trans"/>
</dbReference>
<proteinExistence type="inferred from homology"/>
<keyword evidence="7" id="KW-1185">Reference proteome</keyword>
<organism evidence="6 7">
    <name type="scientific">Aspergillus mulundensis</name>
    <dbReference type="NCBI Taxonomy" id="1810919"/>
    <lineage>
        <taxon>Eukaryota</taxon>
        <taxon>Fungi</taxon>
        <taxon>Dikarya</taxon>
        <taxon>Ascomycota</taxon>
        <taxon>Pezizomycotina</taxon>
        <taxon>Eurotiomycetes</taxon>
        <taxon>Eurotiomycetidae</taxon>
        <taxon>Eurotiales</taxon>
        <taxon>Aspergillaceae</taxon>
        <taxon>Aspergillus</taxon>
        <taxon>Aspergillus subgen. Nidulantes</taxon>
    </lineage>
</organism>
<dbReference type="GeneID" id="38118760"/>
<gene>
    <name evidence="6" type="ORF">DSM5745_08390</name>
</gene>
<evidence type="ECO:0000256" key="4">
    <source>
        <dbReference type="SAM" id="MobiDB-lite"/>
    </source>
</evidence>
<dbReference type="OrthoDB" id="1470350at2759"/>
<feature type="region of interest" description="Disordered" evidence="4">
    <location>
        <begin position="325"/>
        <end position="346"/>
    </location>
</feature>
<evidence type="ECO:0000256" key="2">
    <source>
        <dbReference type="ARBA" id="ARBA00022676"/>
    </source>
</evidence>
<evidence type="ECO:0000313" key="6">
    <source>
        <dbReference type="EMBL" id="RDW70879.1"/>
    </source>
</evidence>
<comment type="similarity">
    <text evidence="1">Belongs to the glycosyltransferase 34 family.</text>
</comment>
<keyword evidence="5" id="KW-0472">Membrane</keyword>
<dbReference type="Pfam" id="PF05637">
    <property type="entry name" value="Glyco_transf_34"/>
    <property type="match status" value="1"/>
</dbReference>
<accession>A0A3D8RA02</accession>